<feature type="region of interest" description="Disordered" evidence="11">
    <location>
        <begin position="1"/>
        <end position="192"/>
    </location>
</feature>
<dbReference type="InterPro" id="IPR036873">
    <property type="entry name" value="Rhodanese-like_dom_sf"/>
</dbReference>
<keyword evidence="7 10" id="KW-0131">Cell cycle</keyword>
<protein>
    <recommendedName>
        <fullName evidence="9 10">M-phase inducer phosphatase</fullName>
        <ecNumber evidence="2 10">3.1.3.48</ecNumber>
    </recommendedName>
</protein>
<dbReference type="Proteomes" id="UP000736335">
    <property type="component" value="Unassembled WGS sequence"/>
</dbReference>
<dbReference type="PANTHER" id="PTHR10828:SF17">
    <property type="entry name" value="PROTEIN-TYROSINE-PHOSPHATASE"/>
    <property type="match status" value="1"/>
</dbReference>
<evidence type="ECO:0000256" key="2">
    <source>
        <dbReference type="ARBA" id="ARBA00013064"/>
    </source>
</evidence>
<dbReference type="Gene3D" id="3.40.250.10">
    <property type="entry name" value="Rhodanese-like domain"/>
    <property type="match status" value="1"/>
</dbReference>
<dbReference type="GO" id="GO:0005737">
    <property type="term" value="C:cytoplasm"/>
    <property type="evidence" value="ECO:0007669"/>
    <property type="project" value="TreeGrafter"/>
</dbReference>
<dbReference type="GO" id="GO:0010971">
    <property type="term" value="P:positive regulation of G2/M transition of mitotic cell cycle"/>
    <property type="evidence" value="ECO:0007669"/>
    <property type="project" value="TreeGrafter"/>
</dbReference>
<evidence type="ECO:0000256" key="11">
    <source>
        <dbReference type="SAM" id="MobiDB-lite"/>
    </source>
</evidence>
<evidence type="ECO:0000313" key="13">
    <source>
        <dbReference type="EMBL" id="KAF9792274.1"/>
    </source>
</evidence>
<gene>
    <name evidence="13" type="ORF">BJ322DRAFT_1102784</name>
</gene>
<feature type="region of interest" description="Disordered" evidence="11">
    <location>
        <begin position="230"/>
        <end position="275"/>
    </location>
</feature>
<dbReference type="OrthoDB" id="26523at2759"/>
<feature type="compositionally biased region" description="Low complexity" evidence="11">
    <location>
        <begin position="231"/>
        <end position="240"/>
    </location>
</feature>
<comment type="caution">
    <text evidence="13">The sequence shown here is derived from an EMBL/GenBank/DDBJ whole genome shotgun (WGS) entry which is preliminary data.</text>
</comment>
<dbReference type="GO" id="GO:0051301">
    <property type="term" value="P:cell division"/>
    <property type="evidence" value="ECO:0007669"/>
    <property type="project" value="UniProtKB-UniRule"/>
</dbReference>
<accession>A0A9P6HPH3</accession>
<feature type="compositionally biased region" description="Polar residues" evidence="11">
    <location>
        <begin position="9"/>
        <end position="18"/>
    </location>
</feature>
<evidence type="ECO:0000256" key="3">
    <source>
        <dbReference type="ARBA" id="ARBA00022618"/>
    </source>
</evidence>
<keyword evidence="4 10" id="KW-0498">Mitosis</keyword>
<evidence type="ECO:0000256" key="6">
    <source>
        <dbReference type="ARBA" id="ARBA00022912"/>
    </source>
</evidence>
<sequence>MRPIPPVQQRPSRQQKSDQPFYLPPSAMPSLFPSHTASRFLQVPSLPSRKASSPVPNDSFDDISDDLGLSFASNMSLNPTTTEDRDNHVASPVPMDISPAPSTRVASSKFTPRPRAFTSSARLFGRDVSNENPQPPSIDSGTGSGTTSGKKLQRAALPFEWMAPSRPERPLDAVESSQMAQDHSDPMDVDSSYNTNPQEISISVKDWDASPPTSAAPTITNFNALFYNAQSPPRSATTTSPPVPEFAGKRRSHSPESVARSRIERLSSPPPSSPTVFKLERIVSAGVTNRNIKPGLDSLGNPSSKRPRRPVLSAIGPVSVVSQTKSAYPNLEGTDSLLPPRRAFSAMLPPNVVDIPSSPIDEESFDSVEASPAQAYMKRQQNKTLRRCDGSDNLRPSPVPRRTPSRQSESPRNLSEPSPRSRWLAPGFGDNEAHGKILPCDRVKEDGLMRISQETLNNLLDGVYDSKLTSYHIIDCRFDYEYNGGHIPGALNINTTTAVEEFLLGTNALKPKPSTSGDACGKTVLVFHCEFSAKRAPTFAKHLRSKDRAMNNHVYPKVHYPEVYILEGGYSGYFKDNAHRCDPPHGYVQMDDPNHATSRREDLDQFRKAKFGRTKSYAYGDNLSGCVKMTLAAQQKRNTAPSNGPTKHPLFAAATAARTRRGGNPGLATLNEDGNTTAHSEDEETDIGDSPCPPPNRVSGSSMMFKGKKIGRMPLIRAETYGPMHLDR</sequence>
<dbReference type="SMART" id="SM00450">
    <property type="entry name" value="RHOD"/>
    <property type="match status" value="1"/>
</dbReference>
<dbReference type="InterPro" id="IPR001763">
    <property type="entry name" value="Rhodanese-like_dom"/>
</dbReference>
<comment type="function">
    <text evidence="10">Tyrosine protein phosphatase which functions as a dosage-dependent inducer of mitotic progression.</text>
</comment>
<feature type="region of interest" description="Disordered" evidence="11">
    <location>
        <begin position="660"/>
        <end position="703"/>
    </location>
</feature>
<dbReference type="PROSITE" id="PS50206">
    <property type="entry name" value="RHODANESE_3"/>
    <property type="match status" value="1"/>
</dbReference>
<dbReference type="InterPro" id="IPR001307">
    <property type="entry name" value="Thiosulphate_STrfase_CS"/>
</dbReference>
<dbReference type="GO" id="GO:0004725">
    <property type="term" value="F:protein tyrosine phosphatase activity"/>
    <property type="evidence" value="ECO:0007669"/>
    <property type="project" value="UniProtKB-UniRule"/>
</dbReference>
<organism evidence="13 14">
    <name type="scientific">Thelephora terrestris</name>
    <dbReference type="NCBI Taxonomy" id="56493"/>
    <lineage>
        <taxon>Eukaryota</taxon>
        <taxon>Fungi</taxon>
        <taxon>Dikarya</taxon>
        <taxon>Basidiomycota</taxon>
        <taxon>Agaricomycotina</taxon>
        <taxon>Agaricomycetes</taxon>
        <taxon>Thelephorales</taxon>
        <taxon>Thelephoraceae</taxon>
        <taxon>Thelephora</taxon>
    </lineage>
</organism>
<dbReference type="GO" id="GO:0000086">
    <property type="term" value="P:G2/M transition of mitotic cell cycle"/>
    <property type="evidence" value="ECO:0007669"/>
    <property type="project" value="TreeGrafter"/>
</dbReference>
<dbReference type="AlphaFoldDB" id="A0A9P6HPH3"/>
<dbReference type="GO" id="GO:0004792">
    <property type="term" value="F:thiosulfate-cyanide sulfurtransferase activity"/>
    <property type="evidence" value="ECO:0007669"/>
    <property type="project" value="InterPro"/>
</dbReference>
<proteinExistence type="inferred from homology"/>
<reference evidence="13" key="1">
    <citation type="journal article" date="2020" name="Nat. Commun.">
        <title>Large-scale genome sequencing of mycorrhizal fungi provides insights into the early evolution of symbiotic traits.</title>
        <authorList>
            <person name="Miyauchi S."/>
            <person name="Kiss E."/>
            <person name="Kuo A."/>
            <person name="Drula E."/>
            <person name="Kohler A."/>
            <person name="Sanchez-Garcia M."/>
            <person name="Morin E."/>
            <person name="Andreopoulos B."/>
            <person name="Barry K.W."/>
            <person name="Bonito G."/>
            <person name="Buee M."/>
            <person name="Carver A."/>
            <person name="Chen C."/>
            <person name="Cichocki N."/>
            <person name="Clum A."/>
            <person name="Culley D."/>
            <person name="Crous P.W."/>
            <person name="Fauchery L."/>
            <person name="Girlanda M."/>
            <person name="Hayes R.D."/>
            <person name="Keri Z."/>
            <person name="LaButti K."/>
            <person name="Lipzen A."/>
            <person name="Lombard V."/>
            <person name="Magnuson J."/>
            <person name="Maillard F."/>
            <person name="Murat C."/>
            <person name="Nolan M."/>
            <person name="Ohm R.A."/>
            <person name="Pangilinan J."/>
            <person name="Pereira M.F."/>
            <person name="Perotto S."/>
            <person name="Peter M."/>
            <person name="Pfister S."/>
            <person name="Riley R."/>
            <person name="Sitrit Y."/>
            <person name="Stielow J.B."/>
            <person name="Szollosi G."/>
            <person name="Zifcakova L."/>
            <person name="Stursova M."/>
            <person name="Spatafora J.W."/>
            <person name="Tedersoo L."/>
            <person name="Vaario L.M."/>
            <person name="Yamada A."/>
            <person name="Yan M."/>
            <person name="Wang P."/>
            <person name="Xu J."/>
            <person name="Bruns T."/>
            <person name="Baldrian P."/>
            <person name="Vilgalys R."/>
            <person name="Dunand C."/>
            <person name="Henrissat B."/>
            <person name="Grigoriev I.V."/>
            <person name="Hibbett D."/>
            <person name="Nagy L.G."/>
            <person name="Martin F.M."/>
        </authorList>
    </citation>
    <scope>NUCLEOTIDE SEQUENCE</scope>
    <source>
        <strain evidence="13">UH-Tt-Lm1</strain>
    </source>
</reference>
<dbReference type="EC" id="3.1.3.48" evidence="2 10"/>
<dbReference type="SUPFAM" id="SSF52821">
    <property type="entry name" value="Rhodanese/Cell cycle control phosphatase"/>
    <property type="match status" value="1"/>
</dbReference>
<comment type="catalytic activity">
    <reaction evidence="8 10">
        <text>O-phospho-L-tyrosyl-[protein] + H2O = L-tyrosyl-[protein] + phosphate</text>
        <dbReference type="Rhea" id="RHEA:10684"/>
        <dbReference type="Rhea" id="RHEA-COMP:10136"/>
        <dbReference type="Rhea" id="RHEA-COMP:20101"/>
        <dbReference type="ChEBI" id="CHEBI:15377"/>
        <dbReference type="ChEBI" id="CHEBI:43474"/>
        <dbReference type="ChEBI" id="CHEBI:46858"/>
        <dbReference type="ChEBI" id="CHEBI:61978"/>
        <dbReference type="EC" id="3.1.3.48"/>
    </reaction>
</comment>
<evidence type="ECO:0000256" key="7">
    <source>
        <dbReference type="ARBA" id="ARBA00023306"/>
    </source>
</evidence>
<evidence type="ECO:0000256" key="4">
    <source>
        <dbReference type="ARBA" id="ARBA00022776"/>
    </source>
</evidence>
<feature type="compositionally biased region" description="Polar residues" evidence="11">
    <location>
        <begin position="100"/>
        <end position="110"/>
    </location>
</feature>
<feature type="region of interest" description="Disordered" evidence="11">
    <location>
        <begin position="358"/>
        <end position="428"/>
    </location>
</feature>
<dbReference type="InterPro" id="IPR000751">
    <property type="entry name" value="MPI_Phosphatase"/>
</dbReference>
<reference evidence="13" key="2">
    <citation type="submission" date="2020-11" db="EMBL/GenBank/DDBJ databases">
        <authorList>
            <consortium name="DOE Joint Genome Institute"/>
            <person name="Kuo A."/>
            <person name="Miyauchi S."/>
            <person name="Kiss E."/>
            <person name="Drula E."/>
            <person name="Kohler A."/>
            <person name="Sanchez-Garcia M."/>
            <person name="Andreopoulos B."/>
            <person name="Barry K.W."/>
            <person name="Bonito G."/>
            <person name="Buee M."/>
            <person name="Carver A."/>
            <person name="Chen C."/>
            <person name="Cichocki N."/>
            <person name="Clum A."/>
            <person name="Culley D."/>
            <person name="Crous P.W."/>
            <person name="Fauchery L."/>
            <person name="Girlanda M."/>
            <person name="Hayes R."/>
            <person name="Keri Z."/>
            <person name="Labutti K."/>
            <person name="Lipzen A."/>
            <person name="Lombard V."/>
            <person name="Magnuson J."/>
            <person name="Maillard F."/>
            <person name="Morin E."/>
            <person name="Murat C."/>
            <person name="Nolan M."/>
            <person name="Ohm R."/>
            <person name="Pangilinan J."/>
            <person name="Pereira M."/>
            <person name="Perotto S."/>
            <person name="Peter M."/>
            <person name="Riley R."/>
            <person name="Sitrit Y."/>
            <person name="Stielow B."/>
            <person name="Szollosi G."/>
            <person name="Zifcakova L."/>
            <person name="Stursova M."/>
            <person name="Spatafora J.W."/>
            <person name="Tedersoo L."/>
            <person name="Vaario L.-M."/>
            <person name="Yamada A."/>
            <person name="Yan M."/>
            <person name="Wang P."/>
            <person name="Xu J."/>
            <person name="Bruns T."/>
            <person name="Baldrian P."/>
            <person name="Vilgalys R."/>
            <person name="Henrissat B."/>
            <person name="Grigoriev I.V."/>
            <person name="Hibbett D."/>
            <person name="Nagy L.G."/>
            <person name="Martin F.M."/>
        </authorList>
    </citation>
    <scope>NUCLEOTIDE SEQUENCE</scope>
    <source>
        <strain evidence="13">UH-Tt-Lm1</strain>
    </source>
</reference>
<feature type="compositionally biased region" description="Polar residues" evidence="11">
    <location>
        <begin position="71"/>
        <end position="81"/>
    </location>
</feature>
<evidence type="ECO:0000256" key="8">
    <source>
        <dbReference type="ARBA" id="ARBA00051722"/>
    </source>
</evidence>
<dbReference type="FunFam" id="3.40.250.10:FF:000021">
    <property type="entry name" value="M-phase inducer phosphatase cdc-25.2"/>
    <property type="match status" value="1"/>
</dbReference>
<feature type="region of interest" description="Disordered" evidence="11">
    <location>
        <begin position="290"/>
        <end position="317"/>
    </location>
</feature>
<dbReference type="Pfam" id="PF00581">
    <property type="entry name" value="Rhodanese"/>
    <property type="match status" value="1"/>
</dbReference>
<dbReference type="EMBL" id="WIUZ02000001">
    <property type="protein sequence ID" value="KAF9792274.1"/>
    <property type="molecule type" value="Genomic_DNA"/>
</dbReference>
<evidence type="ECO:0000256" key="10">
    <source>
        <dbReference type="RuleBase" id="RU368028"/>
    </source>
</evidence>
<dbReference type="PANTHER" id="PTHR10828">
    <property type="entry name" value="M-PHASE INDUCER PHOSPHATASE DUAL SPECIFICITY PHOSPHATASE CDC25"/>
    <property type="match status" value="1"/>
</dbReference>
<dbReference type="GO" id="GO:0005634">
    <property type="term" value="C:nucleus"/>
    <property type="evidence" value="ECO:0007669"/>
    <property type="project" value="TreeGrafter"/>
</dbReference>
<evidence type="ECO:0000256" key="9">
    <source>
        <dbReference type="ARBA" id="ARBA00067190"/>
    </source>
</evidence>
<dbReference type="PROSITE" id="PS00380">
    <property type="entry name" value="RHODANESE_1"/>
    <property type="match status" value="1"/>
</dbReference>
<dbReference type="PRINTS" id="PR00716">
    <property type="entry name" value="MPIPHPHTASE"/>
</dbReference>
<name>A0A9P6HPH3_9AGAM</name>
<comment type="similarity">
    <text evidence="1 10">Belongs to the MPI phosphatase family.</text>
</comment>
<evidence type="ECO:0000313" key="14">
    <source>
        <dbReference type="Proteomes" id="UP000736335"/>
    </source>
</evidence>
<evidence type="ECO:0000256" key="1">
    <source>
        <dbReference type="ARBA" id="ARBA00011065"/>
    </source>
</evidence>
<evidence type="ECO:0000259" key="12">
    <source>
        <dbReference type="PROSITE" id="PS50206"/>
    </source>
</evidence>
<dbReference type="CDD" id="cd01530">
    <property type="entry name" value="Cdc25"/>
    <property type="match status" value="1"/>
</dbReference>
<keyword evidence="14" id="KW-1185">Reference proteome</keyword>
<dbReference type="GO" id="GO:0110032">
    <property type="term" value="P:positive regulation of G2/MI transition of meiotic cell cycle"/>
    <property type="evidence" value="ECO:0007669"/>
    <property type="project" value="TreeGrafter"/>
</dbReference>
<keyword evidence="6 10" id="KW-0904">Protein phosphatase</keyword>
<feature type="domain" description="Rhodanese" evidence="12">
    <location>
        <begin position="467"/>
        <end position="582"/>
    </location>
</feature>
<keyword evidence="3 10" id="KW-0132">Cell division</keyword>
<evidence type="ECO:0000256" key="5">
    <source>
        <dbReference type="ARBA" id="ARBA00022801"/>
    </source>
</evidence>
<keyword evidence="5 10" id="KW-0378">Hydrolase</keyword>